<dbReference type="PANTHER" id="PTHR46082">
    <property type="entry name" value="ATP/GTP-BINDING PROTEIN-RELATED"/>
    <property type="match status" value="1"/>
</dbReference>
<dbReference type="Pfam" id="PF13374">
    <property type="entry name" value="TPR_10"/>
    <property type="match status" value="2"/>
</dbReference>
<dbReference type="Gene3D" id="3.40.50.300">
    <property type="entry name" value="P-loop containing nucleotide triphosphate hydrolases"/>
    <property type="match status" value="1"/>
</dbReference>
<evidence type="ECO:0000256" key="1">
    <source>
        <dbReference type="SAM" id="MobiDB-lite"/>
    </source>
</evidence>
<dbReference type="InterPro" id="IPR053137">
    <property type="entry name" value="NLR-like"/>
</dbReference>
<dbReference type="SUPFAM" id="SSF52540">
    <property type="entry name" value="P-loop containing nucleoside triphosphate hydrolases"/>
    <property type="match status" value="1"/>
</dbReference>
<evidence type="ECO:0000313" key="2">
    <source>
        <dbReference type="EMBL" id="KAK3939624.1"/>
    </source>
</evidence>
<dbReference type="InterPro" id="IPR027417">
    <property type="entry name" value="P-loop_NTPase"/>
</dbReference>
<feature type="compositionally biased region" description="Pro residues" evidence="1">
    <location>
        <begin position="484"/>
        <end position="495"/>
    </location>
</feature>
<gene>
    <name evidence="2" type="ORF">QBC46DRAFT_364690</name>
</gene>
<organism evidence="2 3">
    <name type="scientific">Diplogelasinospora grovesii</name>
    <dbReference type="NCBI Taxonomy" id="303347"/>
    <lineage>
        <taxon>Eukaryota</taxon>
        <taxon>Fungi</taxon>
        <taxon>Dikarya</taxon>
        <taxon>Ascomycota</taxon>
        <taxon>Pezizomycotina</taxon>
        <taxon>Sordariomycetes</taxon>
        <taxon>Sordariomycetidae</taxon>
        <taxon>Sordariales</taxon>
        <taxon>Diplogelasinosporaceae</taxon>
        <taxon>Diplogelasinospora</taxon>
    </lineage>
</organism>
<feature type="region of interest" description="Disordered" evidence="1">
    <location>
        <begin position="475"/>
        <end position="495"/>
    </location>
</feature>
<evidence type="ECO:0000313" key="3">
    <source>
        <dbReference type="Proteomes" id="UP001303473"/>
    </source>
</evidence>
<keyword evidence="2" id="KW-0378">Hydrolase</keyword>
<dbReference type="PANTHER" id="PTHR46082:SF6">
    <property type="entry name" value="AAA+ ATPASE DOMAIN-CONTAINING PROTEIN-RELATED"/>
    <property type="match status" value="1"/>
</dbReference>
<dbReference type="Proteomes" id="UP001303473">
    <property type="component" value="Unassembled WGS sequence"/>
</dbReference>
<dbReference type="SUPFAM" id="SSF48452">
    <property type="entry name" value="TPR-like"/>
    <property type="match status" value="1"/>
</dbReference>
<dbReference type="Gene3D" id="1.10.8.430">
    <property type="entry name" value="Helical domain of apoptotic protease-activating factors"/>
    <property type="match status" value="1"/>
</dbReference>
<name>A0AAN6N5S6_9PEZI</name>
<sequence length="495" mass="56264">MPVDEVERSPGVTTTVSSYPLHEMAPVKAFVERPVLGDTIREQLTREADGRGGRPRKVGLWGLGGAGKSQLVLSYLQQYRDDYDATFWIQAGLPVSIDRDFLEIYRLLPNSASLRSQAPEDVREENFTDFSRYITNSPNIDVVFTSRSSSVEKLSTFNRVHVAELEEDQAVTLFFKHVAILRTRENTEDEVKSIVKELGCLVLAITIAASYVSENPRLERNLSEYLKEFRRRRKQLLDRFPDELTDKYDDSVMTVWETSYSAVYDQLPEACRVLTLLAFVHYEDIFLDLFGLRPDSSLSEATGAWTSRYSLVQRRPHADSYSIHRLVHAWDRDRLEAEKVEAFCLAAFEVLYRAVRHCGGTPEAKRRLVPHLKANFDEVIRLDIEAEEKAIEVIDVIELTGGFTTDIGSWGEAAAMKKEVLEKRQRILGDEHPDTISAMNNLANTLGDQGKLDEAVAMLKEVLEKMQRILGREHPHTLGSQIPHRPPTHPNPTPL</sequence>
<dbReference type="GO" id="GO:0016787">
    <property type="term" value="F:hydrolase activity"/>
    <property type="evidence" value="ECO:0007669"/>
    <property type="project" value="UniProtKB-KW"/>
</dbReference>
<dbReference type="AlphaFoldDB" id="A0AAN6N5S6"/>
<keyword evidence="3" id="KW-1185">Reference proteome</keyword>
<comment type="caution">
    <text evidence="2">The sequence shown here is derived from an EMBL/GenBank/DDBJ whole genome shotgun (WGS) entry which is preliminary data.</text>
</comment>
<dbReference type="InterPro" id="IPR011990">
    <property type="entry name" value="TPR-like_helical_dom_sf"/>
</dbReference>
<accession>A0AAN6N5S6</accession>
<dbReference type="InterPro" id="IPR042197">
    <property type="entry name" value="Apaf_helical"/>
</dbReference>
<dbReference type="Gene3D" id="1.25.40.10">
    <property type="entry name" value="Tetratricopeptide repeat domain"/>
    <property type="match status" value="1"/>
</dbReference>
<proteinExistence type="predicted"/>
<reference evidence="3" key="1">
    <citation type="journal article" date="2023" name="Mol. Phylogenet. Evol.">
        <title>Genome-scale phylogeny and comparative genomics of the fungal order Sordariales.</title>
        <authorList>
            <person name="Hensen N."/>
            <person name="Bonometti L."/>
            <person name="Westerberg I."/>
            <person name="Brannstrom I.O."/>
            <person name="Guillou S."/>
            <person name="Cros-Aarteil S."/>
            <person name="Calhoun S."/>
            <person name="Haridas S."/>
            <person name="Kuo A."/>
            <person name="Mondo S."/>
            <person name="Pangilinan J."/>
            <person name="Riley R."/>
            <person name="LaButti K."/>
            <person name="Andreopoulos B."/>
            <person name="Lipzen A."/>
            <person name="Chen C."/>
            <person name="Yan M."/>
            <person name="Daum C."/>
            <person name="Ng V."/>
            <person name="Clum A."/>
            <person name="Steindorff A."/>
            <person name="Ohm R.A."/>
            <person name="Martin F."/>
            <person name="Silar P."/>
            <person name="Natvig D.O."/>
            <person name="Lalanne C."/>
            <person name="Gautier V."/>
            <person name="Ament-Velasquez S.L."/>
            <person name="Kruys A."/>
            <person name="Hutchinson M.I."/>
            <person name="Powell A.J."/>
            <person name="Barry K."/>
            <person name="Miller A.N."/>
            <person name="Grigoriev I.V."/>
            <person name="Debuchy R."/>
            <person name="Gladieux P."/>
            <person name="Hiltunen Thoren M."/>
            <person name="Johannesson H."/>
        </authorList>
    </citation>
    <scope>NUCLEOTIDE SEQUENCE [LARGE SCALE GENOMIC DNA]</scope>
    <source>
        <strain evidence="3">CBS 340.73</strain>
    </source>
</reference>
<dbReference type="EMBL" id="MU853808">
    <property type="protein sequence ID" value="KAK3939624.1"/>
    <property type="molecule type" value="Genomic_DNA"/>
</dbReference>
<protein>
    <submittedName>
        <fullName evidence="2">P-loop containing nucleoside triphosphate hydrolase protein</fullName>
    </submittedName>
</protein>